<dbReference type="FunFam" id="3.30.565.10:FF:000006">
    <property type="entry name" value="Sensor histidine kinase WalK"/>
    <property type="match status" value="1"/>
</dbReference>
<dbReference type="InterPro" id="IPR035965">
    <property type="entry name" value="PAS-like_dom_sf"/>
</dbReference>
<sequence>MAIAAPPAELLLAACTESLLLVHGRTLEIVYANPAISLMLHYPAEALAGLRITEIESGLSELFYWEEVAAGEFRNIDAMRSEYRRHDGSLLQVERSVRHIDWQGQPFLLISSRDISNIVLQEQLSSRSAALFATILESTVDGILVTNLEGRIEHFNRRFAELWQLSDLLLQGNSQQIRASLHAQVANPQEVLLWEQCLRDFPAQEFRMSCPLRDGRVFEVSSRPQLLQERVIGHVTSFHDITRLKQNEAALLEARDQAQAASKAKSDFLSHMSHELRTPLNAILGFAHLLREDADDSSREMLGHILTAGQHLLGLINEVLDLASIEAGRLQLHCESIELGPVISDCLTLVKPLAAARDIRLQIPSLPSGQRVQADPKRLRQMLINLLSNAVKYNRPQGSVTIAVGPNGQGMWRITVSDTGRGMNEEELSRLFQPFSRVGRQQSEIEGTGIGLAFTRKLVMLMHGAIGVSSEPDIGSRFWIDLPACSAPATLPPRPPELASPASQSATLLYIEDDELNQRVLQSILARQRPQYCLLLAGTLQDGLLLLEQSQPDLVLLDLHLPDAQGLEMLQRVRSTSAGRTTPVLALSGDLDIDTAAAALEAGFGGYLGKPLEIDKALASIDDMLAALRLSRGG</sequence>
<dbReference type="SMART" id="SM00387">
    <property type="entry name" value="HATPase_c"/>
    <property type="match status" value="1"/>
</dbReference>
<dbReference type="CDD" id="cd00082">
    <property type="entry name" value="HisKA"/>
    <property type="match status" value="1"/>
</dbReference>
<dbReference type="GO" id="GO:0009927">
    <property type="term" value="F:histidine phosphotransfer kinase activity"/>
    <property type="evidence" value="ECO:0007669"/>
    <property type="project" value="TreeGrafter"/>
</dbReference>
<keyword evidence="6" id="KW-0418">Kinase</keyword>
<dbReference type="SUPFAM" id="SSF55785">
    <property type="entry name" value="PYP-like sensor domain (PAS domain)"/>
    <property type="match status" value="2"/>
</dbReference>
<evidence type="ECO:0000256" key="6">
    <source>
        <dbReference type="ARBA" id="ARBA00022777"/>
    </source>
</evidence>
<dbReference type="InterPro" id="IPR036890">
    <property type="entry name" value="HATPase_C_sf"/>
</dbReference>
<dbReference type="AlphaFoldDB" id="A0A8J7K2Q8"/>
<dbReference type="Gene3D" id="3.30.450.20">
    <property type="entry name" value="PAS domain"/>
    <property type="match status" value="2"/>
</dbReference>
<dbReference type="Pfam" id="PF00512">
    <property type="entry name" value="HisKA"/>
    <property type="match status" value="1"/>
</dbReference>
<name>A0A8J7K2Q8_9NEIS</name>
<evidence type="ECO:0000256" key="7">
    <source>
        <dbReference type="PROSITE-ProRule" id="PRU00169"/>
    </source>
</evidence>
<dbReference type="CDD" id="cd00156">
    <property type="entry name" value="REC"/>
    <property type="match status" value="1"/>
</dbReference>
<dbReference type="GO" id="GO:0005886">
    <property type="term" value="C:plasma membrane"/>
    <property type="evidence" value="ECO:0007669"/>
    <property type="project" value="UniProtKB-SubCell"/>
</dbReference>
<dbReference type="PANTHER" id="PTHR43047">
    <property type="entry name" value="TWO-COMPONENT HISTIDINE PROTEIN KINASE"/>
    <property type="match status" value="1"/>
</dbReference>
<dbReference type="SUPFAM" id="SSF47384">
    <property type="entry name" value="Homodimeric domain of signal transducing histidine kinase"/>
    <property type="match status" value="1"/>
</dbReference>
<comment type="subcellular location">
    <subcellularLocation>
        <location evidence="2">Cell inner membrane</location>
        <topology evidence="2">Multi-pass membrane protein</topology>
    </subcellularLocation>
</comment>
<evidence type="ECO:0000313" key="11">
    <source>
        <dbReference type="Proteomes" id="UP000604481"/>
    </source>
</evidence>
<evidence type="ECO:0000259" key="9">
    <source>
        <dbReference type="PROSITE" id="PS50110"/>
    </source>
</evidence>
<dbReference type="PROSITE" id="PS50109">
    <property type="entry name" value="HIS_KIN"/>
    <property type="match status" value="1"/>
</dbReference>
<dbReference type="Proteomes" id="UP000604481">
    <property type="component" value="Unassembled WGS sequence"/>
</dbReference>
<dbReference type="PRINTS" id="PR00344">
    <property type="entry name" value="BCTRLSENSOR"/>
</dbReference>
<gene>
    <name evidence="10" type="ORF">INR99_13610</name>
</gene>
<keyword evidence="5" id="KW-0808">Transferase</keyword>
<reference evidence="10 11" key="1">
    <citation type="submission" date="2020-10" db="EMBL/GenBank/DDBJ databases">
        <title>The genome sequence of Chitinilyticum litopenaei 4Y14.</title>
        <authorList>
            <person name="Liu Y."/>
        </authorList>
    </citation>
    <scope>NUCLEOTIDE SEQUENCE [LARGE SCALE GENOMIC DNA]</scope>
    <source>
        <strain evidence="10 11">4Y14</strain>
    </source>
</reference>
<dbReference type="SUPFAM" id="SSF52172">
    <property type="entry name" value="CheY-like"/>
    <property type="match status" value="1"/>
</dbReference>
<dbReference type="RefSeq" id="WP_194116910.1">
    <property type="nucleotide sequence ID" value="NZ_JADFUA010000009.1"/>
</dbReference>
<dbReference type="EC" id="2.7.13.3" evidence="3"/>
<feature type="domain" description="Response regulatory" evidence="9">
    <location>
        <begin position="507"/>
        <end position="625"/>
    </location>
</feature>
<keyword evidence="4 7" id="KW-0597">Phosphoprotein</keyword>
<dbReference type="PANTHER" id="PTHR43047:SF72">
    <property type="entry name" value="OSMOSENSING HISTIDINE PROTEIN KINASE SLN1"/>
    <property type="match status" value="1"/>
</dbReference>
<dbReference type="Pfam" id="PF13188">
    <property type="entry name" value="PAS_8"/>
    <property type="match status" value="1"/>
</dbReference>
<dbReference type="InterPro" id="IPR001789">
    <property type="entry name" value="Sig_transdc_resp-reg_receiver"/>
</dbReference>
<dbReference type="NCBIfam" id="TIGR00229">
    <property type="entry name" value="sensory_box"/>
    <property type="match status" value="2"/>
</dbReference>
<dbReference type="InterPro" id="IPR003661">
    <property type="entry name" value="HisK_dim/P_dom"/>
</dbReference>
<dbReference type="Gene3D" id="1.10.287.130">
    <property type="match status" value="1"/>
</dbReference>
<evidence type="ECO:0000256" key="3">
    <source>
        <dbReference type="ARBA" id="ARBA00012438"/>
    </source>
</evidence>
<organism evidence="10 11">
    <name type="scientific">Chitinilyticum piscinae</name>
    <dbReference type="NCBI Taxonomy" id="2866724"/>
    <lineage>
        <taxon>Bacteria</taxon>
        <taxon>Pseudomonadati</taxon>
        <taxon>Pseudomonadota</taxon>
        <taxon>Betaproteobacteria</taxon>
        <taxon>Neisseriales</taxon>
        <taxon>Chitinibacteraceae</taxon>
        <taxon>Chitinilyticum</taxon>
    </lineage>
</organism>
<dbReference type="EMBL" id="JADFUA010000009">
    <property type="protein sequence ID" value="MBE9610372.1"/>
    <property type="molecule type" value="Genomic_DNA"/>
</dbReference>
<dbReference type="SMART" id="SM00091">
    <property type="entry name" value="PAS"/>
    <property type="match status" value="2"/>
</dbReference>
<evidence type="ECO:0000256" key="4">
    <source>
        <dbReference type="ARBA" id="ARBA00022553"/>
    </source>
</evidence>
<evidence type="ECO:0000256" key="5">
    <source>
        <dbReference type="ARBA" id="ARBA00022679"/>
    </source>
</evidence>
<evidence type="ECO:0000259" key="8">
    <source>
        <dbReference type="PROSITE" id="PS50109"/>
    </source>
</evidence>
<keyword evidence="11" id="KW-1185">Reference proteome</keyword>
<dbReference type="PROSITE" id="PS50110">
    <property type="entry name" value="RESPONSE_REGULATORY"/>
    <property type="match status" value="1"/>
</dbReference>
<dbReference type="CDD" id="cd00130">
    <property type="entry name" value="PAS"/>
    <property type="match status" value="2"/>
</dbReference>
<dbReference type="Pfam" id="PF13426">
    <property type="entry name" value="PAS_9"/>
    <property type="match status" value="1"/>
</dbReference>
<dbReference type="Gene3D" id="3.40.50.2300">
    <property type="match status" value="1"/>
</dbReference>
<dbReference type="InterPro" id="IPR036097">
    <property type="entry name" value="HisK_dim/P_sf"/>
</dbReference>
<dbReference type="SUPFAM" id="SSF55874">
    <property type="entry name" value="ATPase domain of HSP90 chaperone/DNA topoisomerase II/histidine kinase"/>
    <property type="match status" value="1"/>
</dbReference>
<dbReference type="CDD" id="cd16922">
    <property type="entry name" value="HATPase_EvgS-ArcB-TorS-like"/>
    <property type="match status" value="1"/>
</dbReference>
<dbReference type="InterPro" id="IPR000014">
    <property type="entry name" value="PAS"/>
</dbReference>
<dbReference type="SMART" id="SM00388">
    <property type="entry name" value="HisKA"/>
    <property type="match status" value="1"/>
</dbReference>
<evidence type="ECO:0000256" key="1">
    <source>
        <dbReference type="ARBA" id="ARBA00000085"/>
    </source>
</evidence>
<dbReference type="InterPro" id="IPR011006">
    <property type="entry name" value="CheY-like_superfamily"/>
</dbReference>
<dbReference type="SMART" id="SM00448">
    <property type="entry name" value="REC"/>
    <property type="match status" value="1"/>
</dbReference>
<feature type="domain" description="Histidine kinase" evidence="8">
    <location>
        <begin position="271"/>
        <end position="486"/>
    </location>
</feature>
<dbReference type="InterPro" id="IPR003594">
    <property type="entry name" value="HATPase_dom"/>
</dbReference>
<dbReference type="GO" id="GO:0000155">
    <property type="term" value="F:phosphorelay sensor kinase activity"/>
    <property type="evidence" value="ECO:0007669"/>
    <property type="project" value="InterPro"/>
</dbReference>
<dbReference type="InterPro" id="IPR005467">
    <property type="entry name" value="His_kinase_dom"/>
</dbReference>
<evidence type="ECO:0000256" key="2">
    <source>
        <dbReference type="ARBA" id="ARBA00004429"/>
    </source>
</evidence>
<evidence type="ECO:0000313" key="10">
    <source>
        <dbReference type="EMBL" id="MBE9610372.1"/>
    </source>
</evidence>
<feature type="modified residue" description="4-aspartylphosphate" evidence="7">
    <location>
        <position position="558"/>
    </location>
</feature>
<protein>
    <recommendedName>
        <fullName evidence="3">histidine kinase</fullName>
        <ecNumber evidence="3">2.7.13.3</ecNumber>
    </recommendedName>
</protein>
<comment type="catalytic activity">
    <reaction evidence="1">
        <text>ATP + protein L-histidine = ADP + protein N-phospho-L-histidine.</text>
        <dbReference type="EC" id="2.7.13.3"/>
    </reaction>
</comment>
<dbReference type="InterPro" id="IPR004358">
    <property type="entry name" value="Sig_transdc_His_kin-like_C"/>
</dbReference>
<dbReference type="Pfam" id="PF02518">
    <property type="entry name" value="HATPase_c"/>
    <property type="match status" value="1"/>
</dbReference>
<dbReference type="Pfam" id="PF00072">
    <property type="entry name" value="Response_reg"/>
    <property type="match status" value="1"/>
</dbReference>
<accession>A0A8J7K2Q8</accession>
<comment type="caution">
    <text evidence="10">The sequence shown here is derived from an EMBL/GenBank/DDBJ whole genome shotgun (WGS) entry which is preliminary data.</text>
</comment>
<proteinExistence type="predicted"/>
<dbReference type="Gene3D" id="3.30.565.10">
    <property type="entry name" value="Histidine kinase-like ATPase, C-terminal domain"/>
    <property type="match status" value="1"/>
</dbReference>